<protein>
    <recommendedName>
        <fullName evidence="2">Multiple myeloma tumor-associated protein 2-like N-terminal domain-containing protein</fullName>
    </recommendedName>
</protein>
<comment type="caution">
    <text evidence="3">The sequence shown here is derived from an EMBL/GenBank/DDBJ whole genome shotgun (WGS) entry which is preliminary data.</text>
</comment>
<dbReference type="Proteomes" id="UP001174677">
    <property type="component" value="Chromosome 14"/>
</dbReference>
<feature type="domain" description="Multiple myeloma tumor-associated protein 2-like N-terminal" evidence="2">
    <location>
        <begin position="8"/>
        <end position="85"/>
    </location>
</feature>
<keyword evidence="4" id="KW-1185">Reference proteome</keyword>
<evidence type="ECO:0000313" key="4">
    <source>
        <dbReference type="Proteomes" id="UP001174677"/>
    </source>
</evidence>
<dbReference type="InterPro" id="IPR019315">
    <property type="entry name" value="MMTA2_N"/>
</dbReference>
<name>A0ABQ9L6F8_HEVBR</name>
<feature type="compositionally biased region" description="Basic residues" evidence="1">
    <location>
        <begin position="214"/>
        <end position="223"/>
    </location>
</feature>
<feature type="compositionally biased region" description="Basic and acidic residues" evidence="1">
    <location>
        <begin position="49"/>
        <end position="80"/>
    </location>
</feature>
<reference evidence="3" key="1">
    <citation type="journal article" date="2023" name="Plant Biotechnol. J.">
        <title>Chromosome-level wild Hevea brasiliensis genome provides new tools for genomic-assisted breeding and valuable loci to elevate rubber yield.</title>
        <authorList>
            <person name="Cheng H."/>
            <person name="Song X."/>
            <person name="Hu Y."/>
            <person name="Wu T."/>
            <person name="Yang Q."/>
            <person name="An Z."/>
            <person name="Feng S."/>
            <person name="Deng Z."/>
            <person name="Wu W."/>
            <person name="Zeng X."/>
            <person name="Tu M."/>
            <person name="Wang X."/>
            <person name="Huang H."/>
        </authorList>
    </citation>
    <scope>NUCLEOTIDE SEQUENCE</scope>
    <source>
        <strain evidence="3">MT/VB/25A 57/8</strain>
    </source>
</reference>
<evidence type="ECO:0000259" key="2">
    <source>
        <dbReference type="Pfam" id="PF10159"/>
    </source>
</evidence>
<organism evidence="3 4">
    <name type="scientific">Hevea brasiliensis</name>
    <name type="common">Para rubber tree</name>
    <name type="synonym">Siphonia brasiliensis</name>
    <dbReference type="NCBI Taxonomy" id="3981"/>
    <lineage>
        <taxon>Eukaryota</taxon>
        <taxon>Viridiplantae</taxon>
        <taxon>Streptophyta</taxon>
        <taxon>Embryophyta</taxon>
        <taxon>Tracheophyta</taxon>
        <taxon>Spermatophyta</taxon>
        <taxon>Magnoliopsida</taxon>
        <taxon>eudicotyledons</taxon>
        <taxon>Gunneridae</taxon>
        <taxon>Pentapetalae</taxon>
        <taxon>rosids</taxon>
        <taxon>fabids</taxon>
        <taxon>Malpighiales</taxon>
        <taxon>Euphorbiaceae</taxon>
        <taxon>Crotonoideae</taxon>
        <taxon>Micrandreae</taxon>
        <taxon>Hevea</taxon>
    </lineage>
</organism>
<dbReference type="PANTHER" id="PTHR14580">
    <property type="entry name" value="MULTIPLE MYELOMA TUMOR-ASSOCIATED PROTEIN 2 FAMILY MEMBER"/>
    <property type="match status" value="1"/>
</dbReference>
<evidence type="ECO:0000256" key="1">
    <source>
        <dbReference type="SAM" id="MobiDB-lite"/>
    </source>
</evidence>
<feature type="compositionally biased region" description="Basic and acidic residues" evidence="1">
    <location>
        <begin position="148"/>
        <end position="161"/>
    </location>
</feature>
<feature type="region of interest" description="Disordered" evidence="1">
    <location>
        <begin position="49"/>
        <end position="229"/>
    </location>
</feature>
<sequence>MYHPTRGGVRGGRDQFSWDDVKVDKHRENYLGHSIKAAVGRWQKGKDLHWYTRDKNSESSSKDALKEEIKRIKEEEEQSMREALGLAPKRASRPQGNRLDKHEFSELVKRSSTAEDLGAGHAEAARVHGLGFSRAPRPWEDPSTLPSKHKEVSPEPVKEAVPDSLPSNSREDESDGESSRKKRRHEEKKLEKEKKNEKRERREKRRSHDSDDRKKHKKDKKRRHDSESD</sequence>
<feature type="compositionally biased region" description="Basic and acidic residues" evidence="1">
    <location>
        <begin position="187"/>
        <end position="213"/>
    </location>
</feature>
<accession>A0ABQ9L6F8</accession>
<dbReference type="InterPro" id="IPR039207">
    <property type="entry name" value="MMTAG2-like"/>
</dbReference>
<dbReference type="EMBL" id="JARPOI010000014">
    <property type="protein sequence ID" value="KAJ9159741.1"/>
    <property type="molecule type" value="Genomic_DNA"/>
</dbReference>
<dbReference type="Pfam" id="PF10159">
    <property type="entry name" value="MMtag"/>
    <property type="match status" value="1"/>
</dbReference>
<dbReference type="PANTHER" id="PTHR14580:SF0">
    <property type="entry name" value="MULTIPLE MYELOMA TUMOR-ASSOCIATED PROTEIN 2"/>
    <property type="match status" value="1"/>
</dbReference>
<proteinExistence type="predicted"/>
<evidence type="ECO:0000313" key="3">
    <source>
        <dbReference type="EMBL" id="KAJ9159741.1"/>
    </source>
</evidence>
<feature type="compositionally biased region" description="Basic and acidic residues" evidence="1">
    <location>
        <begin position="98"/>
        <end position="113"/>
    </location>
</feature>
<gene>
    <name evidence="3" type="ORF">P3X46_025220</name>
</gene>